<proteinExistence type="predicted"/>
<dbReference type="OMA" id="YHGTRRF"/>
<keyword evidence="3" id="KW-1185">Reference proteome</keyword>
<name>A0A135LYX1_PENPA</name>
<evidence type="ECO:0000256" key="1">
    <source>
        <dbReference type="SAM" id="MobiDB-lite"/>
    </source>
</evidence>
<comment type="caution">
    <text evidence="2">The sequence shown here is derived from an EMBL/GenBank/DDBJ whole genome shotgun (WGS) entry which is preliminary data.</text>
</comment>
<reference evidence="2 3" key="1">
    <citation type="journal article" date="2016" name="BMC Genomics">
        <title>Genome sequencing and secondary metabolism of the postharvest pathogen Penicillium griseofulvum.</title>
        <authorList>
            <person name="Banani H."/>
            <person name="Marcet-Houben M."/>
            <person name="Ballester A.R."/>
            <person name="Abbruscato P."/>
            <person name="Gonzalez-Candelas L."/>
            <person name="Gabaldon T."/>
            <person name="Spadaro D."/>
        </authorList>
    </citation>
    <scope>NUCLEOTIDE SEQUENCE [LARGE SCALE GENOMIC DNA]</scope>
    <source>
        <strain evidence="2 3">PG3</strain>
    </source>
</reference>
<dbReference type="RefSeq" id="XP_040652688.1">
    <property type="nucleotide sequence ID" value="XM_040795011.1"/>
</dbReference>
<feature type="region of interest" description="Disordered" evidence="1">
    <location>
        <begin position="1"/>
        <end position="31"/>
    </location>
</feature>
<dbReference type="GeneID" id="63710311"/>
<dbReference type="OrthoDB" id="4349688at2759"/>
<dbReference type="EMBL" id="LHQR01000013">
    <property type="protein sequence ID" value="KXG54153.1"/>
    <property type="molecule type" value="Genomic_DNA"/>
</dbReference>
<accession>A0A135LYX1</accession>
<feature type="compositionally biased region" description="Pro residues" evidence="1">
    <location>
        <begin position="16"/>
        <end position="29"/>
    </location>
</feature>
<gene>
    <name evidence="2" type="ORF">PGRI_072970</name>
</gene>
<feature type="compositionally biased region" description="Basic residues" evidence="1">
    <location>
        <begin position="1"/>
        <end position="10"/>
    </location>
</feature>
<evidence type="ECO:0000313" key="3">
    <source>
        <dbReference type="Proteomes" id="UP000070168"/>
    </source>
</evidence>
<protein>
    <submittedName>
        <fullName evidence="2">Uncharacterized protein</fullName>
    </submittedName>
</protein>
<evidence type="ECO:0000313" key="2">
    <source>
        <dbReference type="EMBL" id="KXG54153.1"/>
    </source>
</evidence>
<organism evidence="2 3">
    <name type="scientific">Penicillium patulum</name>
    <name type="common">Penicillium griseofulvum</name>
    <dbReference type="NCBI Taxonomy" id="5078"/>
    <lineage>
        <taxon>Eukaryota</taxon>
        <taxon>Fungi</taxon>
        <taxon>Dikarya</taxon>
        <taxon>Ascomycota</taxon>
        <taxon>Pezizomycotina</taxon>
        <taxon>Eurotiomycetes</taxon>
        <taxon>Eurotiomycetidae</taxon>
        <taxon>Eurotiales</taxon>
        <taxon>Aspergillaceae</taxon>
        <taxon>Penicillium</taxon>
    </lineage>
</organism>
<dbReference type="Proteomes" id="UP000070168">
    <property type="component" value="Unassembled WGS sequence"/>
</dbReference>
<sequence length="248" mass="28465">MDMFRQHRSKNVYYHPPLPPPPPAKPPVPDATENRTYLLTEIQQGLAQKKIAQCQLEFLDVGSMNENDPNDINRYNHAILRLTFAHQLQDDTPYAQIGTRGVILDLRDDSEDDANISNLIIKTFWYEGPHKDALHWVNLPMYSGKTLRDCLNIIRNSGSTPCYLDYSNDNLVGCRDFVSQLIYHLDRNRFLKLLADANSAIYDSFNSKYRSGGNAPVPANVDYALFRRTYNHVNINAINYTGIRQFIV</sequence>
<dbReference type="AlphaFoldDB" id="A0A135LYX1"/>